<dbReference type="Proteomes" id="UP001620597">
    <property type="component" value="Unassembled WGS sequence"/>
</dbReference>
<dbReference type="RefSeq" id="WP_416206488.1">
    <property type="nucleotide sequence ID" value="NZ_JBBKTX010000016.1"/>
</dbReference>
<comment type="caution">
    <text evidence="1">The sequence shown here is derived from an EMBL/GenBank/DDBJ whole genome shotgun (WGS) entry which is preliminary data.</text>
</comment>
<dbReference type="PANTHER" id="PTHR33991:SF1">
    <property type="entry name" value="DNA REPAIR PROTEIN RECO"/>
    <property type="match status" value="1"/>
</dbReference>
<reference evidence="1 2" key="1">
    <citation type="submission" date="2024-03" db="EMBL/GenBank/DDBJ databases">
        <title>High-quality draft genome sequence of Oceanobacter sp. wDCs-4.</title>
        <authorList>
            <person name="Dong C."/>
        </authorList>
    </citation>
    <scope>NUCLEOTIDE SEQUENCE [LARGE SCALE GENOMIC DNA]</scope>
    <source>
        <strain evidence="2">wDCs-4</strain>
    </source>
</reference>
<dbReference type="InterPro" id="IPR042242">
    <property type="entry name" value="RecO_C"/>
</dbReference>
<accession>A0ABW8NKH4</accession>
<dbReference type="InterPro" id="IPR037278">
    <property type="entry name" value="ARFGAP/RecO"/>
</dbReference>
<name>A0ABW8NKH4_9GAMM</name>
<dbReference type="InterPro" id="IPR003717">
    <property type="entry name" value="RecO"/>
</dbReference>
<protein>
    <submittedName>
        <fullName evidence="1">DNA repair protein RecO C-terminal domain-containing protein</fullName>
    </submittedName>
</protein>
<gene>
    <name evidence="1" type="ORF">WG929_13630</name>
</gene>
<keyword evidence="2" id="KW-1185">Reference proteome</keyword>
<sequence>MQALVVLHRRPVGESGWLVNALCERDGHRLLLAPRRQALQLHQIYRGAWQAEQDWPRLVLAEPGHIFVLTENALFCASYLNELLIRLLPQGEALPGMYQRYIRTLAALTGQQAEEPWLRMFEYQLLSDLGFGFHWHLDTKGDAIRASERYCFDPQSGFAPTGDSGGFPGQVLLAIHQGQLRLPELRVAKHILRQALSEWLAQPLNSRRLFDLPADV</sequence>
<dbReference type="Gene3D" id="1.20.1440.120">
    <property type="entry name" value="Recombination protein O, C-terminal domain"/>
    <property type="match status" value="1"/>
</dbReference>
<evidence type="ECO:0000313" key="2">
    <source>
        <dbReference type="Proteomes" id="UP001620597"/>
    </source>
</evidence>
<organism evidence="1 2">
    <name type="scientific">Oceanobacter antarcticus</name>
    <dbReference type="NCBI Taxonomy" id="3133425"/>
    <lineage>
        <taxon>Bacteria</taxon>
        <taxon>Pseudomonadati</taxon>
        <taxon>Pseudomonadota</taxon>
        <taxon>Gammaproteobacteria</taxon>
        <taxon>Oceanospirillales</taxon>
        <taxon>Oceanospirillaceae</taxon>
        <taxon>Oceanobacter</taxon>
    </lineage>
</organism>
<dbReference type="SUPFAM" id="SSF57863">
    <property type="entry name" value="ArfGap/RecO-like zinc finger"/>
    <property type="match status" value="1"/>
</dbReference>
<dbReference type="PANTHER" id="PTHR33991">
    <property type="entry name" value="DNA REPAIR PROTEIN RECO"/>
    <property type="match status" value="1"/>
</dbReference>
<dbReference type="EMBL" id="JBBKTX010000016">
    <property type="protein sequence ID" value="MFK4753452.1"/>
    <property type="molecule type" value="Genomic_DNA"/>
</dbReference>
<proteinExistence type="predicted"/>
<evidence type="ECO:0000313" key="1">
    <source>
        <dbReference type="EMBL" id="MFK4753452.1"/>
    </source>
</evidence>
<dbReference type="Pfam" id="PF02565">
    <property type="entry name" value="RecO_C"/>
    <property type="match status" value="1"/>
</dbReference>